<dbReference type="InterPro" id="IPR001478">
    <property type="entry name" value="PDZ"/>
</dbReference>
<dbReference type="SUPFAM" id="SSF50156">
    <property type="entry name" value="PDZ domain-like"/>
    <property type="match status" value="1"/>
</dbReference>
<proteinExistence type="inferred from homology"/>
<protein>
    <submittedName>
        <fullName evidence="5">Trypsin-like peptidase domain-containing protein</fullName>
    </submittedName>
</protein>
<organism evidence="5 6">
    <name type="scientific">Amazonocrinis nigriterrae CENA67</name>
    <dbReference type="NCBI Taxonomy" id="2794033"/>
    <lineage>
        <taxon>Bacteria</taxon>
        <taxon>Bacillati</taxon>
        <taxon>Cyanobacteriota</taxon>
        <taxon>Cyanophyceae</taxon>
        <taxon>Nostocales</taxon>
        <taxon>Nostocaceae</taxon>
        <taxon>Amazonocrinis</taxon>
        <taxon>Amazonocrinis nigriterrae</taxon>
    </lineage>
</organism>
<keyword evidence="3" id="KW-0378">Hydrolase</keyword>
<evidence type="ECO:0000259" key="4">
    <source>
        <dbReference type="PROSITE" id="PS50106"/>
    </source>
</evidence>
<dbReference type="Pfam" id="PF13365">
    <property type="entry name" value="Trypsin_2"/>
    <property type="match status" value="1"/>
</dbReference>
<reference evidence="5 6" key="1">
    <citation type="journal article" date="2021" name="Int. J. Syst. Evol. Microbiol.">
        <title>Amazonocrinis nigriterrae gen. nov., sp. nov., Atlanticothrix silvestris gen. nov., sp. nov. and Dendronalium phyllosphericum gen. nov., sp. nov., nostocacean cyanobacteria from Brazilian environments.</title>
        <authorList>
            <person name="Alvarenga D.O."/>
            <person name="Andreote A.P.D."/>
            <person name="Branco L.H.Z."/>
            <person name="Delbaje E."/>
            <person name="Cruz R.B."/>
            <person name="Varani A.M."/>
            <person name="Fiore M.F."/>
        </authorList>
    </citation>
    <scope>NUCLEOTIDE SEQUENCE [LARGE SCALE GENOMIC DNA]</scope>
    <source>
        <strain evidence="5 6">CENA67</strain>
    </source>
</reference>
<dbReference type="PANTHER" id="PTHR22939:SF129">
    <property type="entry name" value="SERINE PROTEASE HTRA2, MITOCHONDRIAL"/>
    <property type="match status" value="1"/>
</dbReference>
<dbReference type="PRINTS" id="PR00834">
    <property type="entry name" value="PROTEASES2C"/>
</dbReference>
<dbReference type="Pfam" id="PF17820">
    <property type="entry name" value="PDZ_6"/>
    <property type="match status" value="1"/>
</dbReference>
<comment type="similarity">
    <text evidence="1">Belongs to the peptidase S1C family.</text>
</comment>
<dbReference type="Proteomes" id="UP000632766">
    <property type="component" value="Unassembled WGS sequence"/>
</dbReference>
<evidence type="ECO:0000313" key="5">
    <source>
        <dbReference type="EMBL" id="MBH8565383.1"/>
    </source>
</evidence>
<evidence type="ECO:0000313" key="6">
    <source>
        <dbReference type="Proteomes" id="UP000632766"/>
    </source>
</evidence>
<dbReference type="AlphaFoldDB" id="A0A8J7HXC0"/>
<evidence type="ECO:0000256" key="1">
    <source>
        <dbReference type="ARBA" id="ARBA00010541"/>
    </source>
</evidence>
<evidence type="ECO:0000256" key="2">
    <source>
        <dbReference type="ARBA" id="ARBA00022670"/>
    </source>
</evidence>
<dbReference type="GO" id="GO:0006508">
    <property type="term" value="P:proteolysis"/>
    <property type="evidence" value="ECO:0007669"/>
    <property type="project" value="UniProtKB-KW"/>
</dbReference>
<dbReference type="Gene3D" id="2.30.42.10">
    <property type="match status" value="1"/>
</dbReference>
<dbReference type="InterPro" id="IPR001940">
    <property type="entry name" value="Peptidase_S1C"/>
</dbReference>
<dbReference type="PROSITE" id="PS50106">
    <property type="entry name" value="PDZ"/>
    <property type="match status" value="1"/>
</dbReference>
<feature type="domain" description="PDZ" evidence="4">
    <location>
        <begin position="175"/>
        <end position="259"/>
    </location>
</feature>
<dbReference type="InterPro" id="IPR009003">
    <property type="entry name" value="Peptidase_S1_PA"/>
</dbReference>
<dbReference type="EMBL" id="JAECZC010000060">
    <property type="protein sequence ID" value="MBH8565383.1"/>
    <property type="molecule type" value="Genomic_DNA"/>
</dbReference>
<comment type="caution">
    <text evidence="5">The sequence shown here is derived from an EMBL/GenBank/DDBJ whole genome shotgun (WGS) entry which is preliminary data.</text>
</comment>
<accession>A0A8J7HXC0</accession>
<dbReference type="RefSeq" id="WP_198127183.1">
    <property type="nucleotide sequence ID" value="NZ_JAECZC010000060.1"/>
</dbReference>
<dbReference type="GO" id="GO:0004252">
    <property type="term" value="F:serine-type endopeptidase activity"/>
    <property type="evidence" value="ECO:0007669"/>
    <property type="project" value="InterPro"/>
</dbReference>
<evidence type="ECO:0000256" key="3">
    <source>
        <dbReference type="ARBA" id="ARBA00022801"/>
    </source>
</evidence>
<keyword evidence="2" id="KW-0645">Protease</keyword>
<dbReference type="InterPro" id="IPR036034">
    <property type="entry name" value="PDZ_sf"/>
</dbReference>
<dbReference type="PANTHER" id="PTHR22939">
    <property type="entry name" value="SERINE PROTEASE FAMILY S1C HTRA-RELATED"/>
    <property type="match status" value="1"/>
</dbReference>
<gene>
    <name evidence="5" type="ORF">I8748_24945</name>
</gene>
<sequence>MTSITTNIADELAVLAAKLRHHTVKVKNGSLEVGSGVIWQADGLIITNAHVVTSNQATVELSDGRVFAAVRTRFDPQQDLAALKIAATDLNTASIGDSDRLRVGELVLAVGNPLADTGAVTTGIISANNPRVVMADIRLYPGNSGGPLADCLGRVVGINTMIANNLAVAIPSKTVVRFLSGYQRPQLGVSLQPVLLSRRSLGLLVLSVLSNSAAETAGLQVGDVLVGVSRRLFTKPDDLARYLHSNANKSIALQVLRGKRQFVVDVFLRSEKPAVEAR</sequence>
<dbReference type="SMART" id="SM00228">
    <property type="entry name" value="PDZ"/>
    <property type="match status" value="1"/>
</dbReference>
<name>A0A8J7HXC0_9NOST</name>
<dbReference type="InterPro" id="IPR041489">
    <property type="entry name" value="PDZ_6"/>
</dbReference>
<keyword evidence="6" id="KW-1185">Reference proteome</keyword>
<dbReference type="SUPFAM" id="SSF50494">
    <property type="entry name" value="Trypsin-like serine proteases"/>
    <property type="match status" value="1"/>
</dbReference>
<dbReference type="Gene3D" id="2.40.10.120">
    <property type="match status" value="1"/>
</dbReference>